<reference evidence="2" key="1">
    <citation type="submission" date="2016-06" db="EMBL/GenBank/DDBJ databases">
        <authorList>
            <person name="de Vries S.P.W."/>
            <person name="Hadjirin N.F."/>
            <person name="Lay E.M."/>
            <person name="Zadoks R.N."/>
            <person name="Peacock S.J."/>
            <person name="Parkhill J."/>
            <person name="Grant A.J."/>
            <person name="Mcdougall S."/>
            <person name="Holmes M.A."/>
        </authorList>
    </citation>
    <scope>NUCLEOTIDE SEQUENCE [LARGE SCALE GENOMIC DNA]</scope>
    <source>
        <strain evidence="2">NZ1587</strain>
    </source>
</reference>
<name>A0A1L8MPD7_9STRE</name>
<comment type="caution">
    <text evidence="1">The sequence shown here is derived from an EMBL/GenBank/DDBJ whole genome shotgun (WGS) entry which is preliminary data.</text>
</comment>
<gene>
    <name evidence="1" type="ORF">A9Q68_03365</name>
</gene>
<organism evidence="1 2">
    <name type="scientific">Streptococcus bovimastitidis</name>
    <dbReference type="NCBI Taxonomy" id="1856638"/>
    <lineage>
        <taxon>Bacteria</taxon>
        <taxon>Bacillati</taxon>
        <taxon>Bacillota</taxon>
        <taxon>Bacilli</taxon>
        <taxon>Lactobacillales</taxon>
        <taxon>Streptococcaceae</taxon>
        <taxon>Streptococcus</taxon>
    </lineage>
</organism>
<proteinExistence type="predicted"/>
<dbReference type="OrthoDB" id="2180340at2"/>
<dbReference type="Proteomes" id="UP000182015">
    <property type="component" value="Unassembled WGS sequence"/>
</dbReference>
<sequence length="173" mass="20295">MKTIKEVYENHPEKPFVNPKYELDLIQKPIPKRNMTRTVEGLLPGHIIMLWRINFGTYTTENPHHKYFYTTYGIDAVKELDWLIANNYVAVDSAFESLKHLSAIQLKEFLKEKDVKGLSKMKRPDLDQAMAREYSEESLGQKFKLRSYSLLEKGKETLAAHPEIIELHPQKKY</sequence>
<dbReference type="STRING" id="1856638.A9Q68_03365"/>
<evidence type="ECO:0000313" key="1">
    <source>
        <dbReference type="EMBL" id="OJF72599.1"/>
    </source>
</evidence>
<dbReference type="AlphaFoldDB" id="A0A1L8MPD7"/>
<keyword evidence="2" id="KW-1185">Reference proteome</keyword>
<dbReference type="EMBL" id="LZDD01000001">
    <property type="protein sequence ID" value="OJF72599.1"/>
    <property type="molecule type" value="Genomic_DNA"/>
</dbReference>
<accession>A0A1L8MPD7</accession>
<evidence type="ECO:0000313" key="2">
    <source>
        <dbReference type="Proteomes" id="UP000182015"/>
    </source>
</evidence>
<dbReference type="RefSeq" id="WP_071793283.1">
    <property type="nucleotide sequence ID" value="NZ_LZDD01000001.1"/>
</dbReference>
<protein>
    <submittedName>
        <fullName evidence="1">Uncharacterized protein</fullName>
    </submittedName>
</protein>